<dbReference type="InterPro" id="IPR000551">
    <property type="entry name" value="MerR-type_HTH_dom"/>
</dbReference>
<dbReference type="Proteomes" id="UP000320776">
    <property type="component" value="Chromosome"/>
</dbReference>
<accession>A0A517DQU6</accession>
<dbReference type="OrthoDB" id="9773308at2"/>
<evidence type="ECO:0000313" key="6">
    <source>
        <dbReference type="EMBL" id="QDR79733.1"/>
    </source>
</evidence>
<keyword evidence="4" id="KW-0804">Transcription</keyword>
<reference evidence="6 7" key="1">
    <citation type="submission" date="2019-02" db="EMBL/GenBank/DDBJ databases">
        <title>Closed genome of Sporomusa termitida DSM 4440.</title>
        <authorList>
            <person name="Poehlein A."/>
            <person name="Daniel R."/>
        </authorList>
    </citation>
    <scope>NUCLEOTIDE SEQUENCE [LARGE SCALE GENOMIC DNA]</scope>
    <source>
        <strain evidence="6 7">DSM 4440</strain>
    </source>
</reference>
<evidence type="ECO:0000256" key="1">
    <source>
        <dbReference type="ARBA" id="ARBA00022491"/>
    </source>
</evidence>
<dbReference type="PROSITE" id="PS50937">
    <property type="entry name" value="HTH_MERR_2"/>
    <property type="match status" value="1"/>
</dbReference>
<evidence type="ECO:0000256" key="4">
    <source>
        <dbReference type="ARBA" id="ARBA00023163"/>
    </source>
</evidence>
<dbReference type="KEGG" id="sted:SPTER_10280"/>
<dbReference type="EMBL" id="CP036259">
    <property type="protein sequence ID" value="QDR79733.1"/>
    <property type="molecule type" value="Genomic_DNA"/>
</dbReference>
<dbReference type="Pfam" id="PF13411">
    <property type="entry name" value="MerR_1"/>
    <property type="match status" value="1"/>
</dbReference>
<evidence type="ECO:0000256" key="3">
    <source>
        <dbReference type="ARBA" id="ARBA00023125"/>
    </source>
</evidence>
<dbReference type="InterPro" id="IPR009061">
    <property type="entry name" value="DNA-bd_dom_put_sf"/>
</dbReference>
<dbReference type="GO" id="GO:0003700">
    <property type="term" value="F:DNA-binding transcription factor activity"/>
    <property type="evidence" value="ECO:0007669"/>
    <property type="project" value="InterPro"/>
</dbReference>
<dbReference type="RefSeq" id="WP_144349336.1">
    <property type="nucleotide sequence ID" value="NZ_CP036259.1"/>
</dbReference>
<dbReference type="PANTHER" id="PTHR30204">
    <property type="entry name" value="REDOX-CYCLING DRUG-SENSING TRANSCRIPTIONAL ACTIVATOR SOXR"/>
    <property type="match status" value="1"/>
</dbReference>
<dbReference type="AlphaFoldDB" id="A0A517DQU6"/>
<dbReference type="SUPFAM" id="SSF46955">
    <property type="entry name" value="Putative DNA-binding domain"/>
    <property type="match status" value="1"/>
</dbReference>
<dbReference type="GO" id="GO:0003677">
    <property type="term" value="F:DNA binding"/>
    <property type="evidence" value="ECO:0007669"/>
    <property type="project" value="UniProtKB-KW"/>
</dbReference>
<feature type="domain" description="HTH merR-type" evidence="5">
    <location>
        <begin position="8"/>
        <end position="77"/>
    </location>
</feature>
<proteinExistence type="predicted"/>
<dbReference type="InterPro" id="IPR047057">
    <property type="entry name" value="MerR_fam"/>
</dbReference>
<organism evidence="6 7">
    <name type="scientific">Sporomusa termitida</name>
    <dbReference type="NCBI Taxonomy" id="2377"/>
    <lineage>
        <taxon>Bacteria</taxon>
        <taxon>Bacillati</taxon>
        <taxon>Bacillota</taxon>
        <taxon>Negativicutes</taxon>
        <taxon>Selenomonadales</taxon>
        <taxon>Sporomusaceae</taxon>
        <taxon>Sporomusa</taxon>
    </lineage>
</organism>
<keyword evidence="2" id="KW-0805">Transcription regulation</keyword>
<name>A0A517DQU6_9FIRM</name>
<keyword evidence="7" id="KW-1185">Reference proteome</keyword>
<keyword evidence="1" id="KW-0678">Repressor</keyword>
<dbReference type="InterPro" id="IPR011256">
    <property type="entry name" value="Reg_factor_effector_dom_sf"/>
</dbReference>
<protein>
    <submittedName>
        <fullName evidence="6">MerR HTH family regulatory protein</fullName>
    </submittedName>
</protein>
<dbReference type="SMART" id="SM00422">
    <property type="entry name" value="HTH_MERR"/>
    <property type="match status" value="1"/>
</dbReference>
<sequence length="278" mass="32536">MANDKENYITAGELAALYGIPKQTLLYYDKNELLIPAFVNQHGYRYYSVSQYLVLEIILNMRKLNIPIQAIKNYLQHRSLENFEQLLLDKDKECDKLIEETTKIKNSLQLSLKTIAKIRQTLFDQIQLNYQPEKTLFVSELLTEGVSVRERIRILSRHNQTAVSKKHFKEFTTGWIIDKNEFLAGKFNKTIQYFTPVAHTAAKKHCCVRPAGLYLTMRFRGTYYQEAPTVYKKIMDFIALNRLTIMSNIYLLPLKNHWLTQDTSAYINQISFQVAYPS</sequence>
<evidence type="ECO:0000256" key="2">
    <source>
        <dbReference type="ARBA" id="ARBA00023015"/>
    </source>
</evidence>
<keyword evidence="3" id="KW-0238">DNA-binding</keyword>
<dbReference type="SUPFAM" id="SSF55136">
    <property type="entry name" value="Probable bacterial effector-binding domain"/>
    <property type="match status" value="1"/>
</dbReference>
<dbReference type="PANTHER" id="PTHR30204:SF69">
    <property type="entry name" value="MERR-FAMILY TRANSCRIPTIONAL REGULATOR"/>
    <property type="match status" value="1"/>
</dbReference>
<evidence type="ECO:0000313" key="7">
    <source>
        <dbReference type="Proteomes" id="UP000320776"/>
    </source>
</evidence>
<dbReference type="Gene3D" id="3.20.80.10">
    <property type="entry name" value="Regulatory factor, effector binding domain"/>
    <property type="match status" value="1"/>
</dbReference>
<dbReference type="Gene3D" id="1.10.1660.10">
    <property type="match status" value="1"/>
</dbReference>
<gene>
    <name evidence="6" type="ORF">SPTER_10280</name>
</gene>
<evidence type="ECO:0000259" key="5">
    <source>
        <dbReference type="PROSITE" id="PS50937"/>
    </source>
</evidence>